<dbReference type="PANTHER" id="PTHR43707">
    <property type="entry name" value="HISTIDYL-TRNA SYNTHETASE"/>
    <property type="match status" value="1"/>
</dbReference>
<dbReference type="NCBIfam" id="TIGR00442">
    <property type="entry name" value="hisS"/>
    <property type="match status" value="1"/>
</dbReference>
<feature type="binding site" evidence="10">
    <location>
        <begin position="81"/>
        <end position="83"/>
    </location>
    <ligand>
        <name>L-histidine</name>
        <dbReference type="ChEBI" id="CHEBI:57595"/>
    </ligand>
</feature>
<comment type="catalytic activity">
    <reaction evidence="8 9">
        <text>tRNA(His) + L-histidine + ATP = L-histidyl-tRNA(His) + AMP + diphosphate + H(+)</text>
        <dbReference type="Rhea" id="RHEA:17313"/>
        <dbReference type="Rhea" id="RHEA-COMP:9665"/>
        <dbReference type="Rhea" id="RHEA-COMP:9689"/>
        <dbReference type="ChEBI" id="CHEBI:15378"/>
        <dbReference type="ChEBI" id="CHEBI:30616"/>
        <dbReference type="ChEBI" id="CHEBI:33019"/>
        <dbReference type="ChEBI" id="CHEBI:57595"/>
        <dbReference type="ChEBI" id="CHEBI:78442"/>
        <dbReference type="ChEBI" id="CHEBI:78527"/>
        <dbReference type="ChEBI" id="CHEBI:456215"/>
        <dbReference type="EC" id="6.1.1.21"/>
    </reaction>
</comment>
<dbReference type="GO" id="GO:0004821">
    <property type="term" value="F:histidine-tRNA ligase activity"/>
    <property type="evidence" value="ECO:0007669"/>
    <property type="project" value="UniProtKB-UniRule"/>
</dbReference>
<dbReference type="Pfam" id="PF13393">
    <property type="entry name" value="tRNA-synt_His"/>
    <property type="match status" value="1"/>
</dbReference>
<evidence type="ECO:0000256" key="7">
    <source>
        <dbReference type="ARBA" id="ARBA00023146"/>
    </source>
</evidence>
<sequence length="414" mass="46319">MSIKRINGFADLFETDSLLFDFMETTCRKIFSDYGFREIRVPIMEYTQLFARSIGTETDVVQKEMYTFPDSHGTNQSLRPEATAGIMRAYISASLHAKESVSKLFTYGPMFRCERPQKGRMRQFHQIDCELLGSNAPTADAEIISLLMHYVDALGLTDLTLRMNNLGCPECRPKYRAALVEYLSRHEADLCDDCKRRLHTNPLRVLDCKKDHDLAFMREVPVFLDYVCPDCARHYEIVTGLLQENNISYVQDHCLVRGLDYYCRTTFELQSSAIGAQTAVAGGGRYDGLIQNLGGPDVPGIGFACGMERLALLLGERLPRRRDFYMVCLDEGSLHTAFRLTRELRLAGLSGEMGYAVAGIKSSMRQAGKSGARYTLLLGSDEAARQVVAVKDMDLGTQTDVAQSQLVDALGGKN</sequence>
<dbReference type="PIRSF" id="PIRSF001549">
    <property type="entry name" value="His-tRNA_synth"/>
    <property type="match status" value="1"/>
</dbReference>
<feature type="binding site" evidence="10">
    <location>
        <position position="126"/>
    </location>
    <ligand>
        <name>L-histidine</name>
        <dbReference type="ChEBI" id="CHEBI:57595"/>
    </ligand>
</feature>
<dbReference type="SUPFAM" id="SSF55681">
    <property type="entry name" value="Class II aaRS and biotin synthetases"/>
    <property type="match status" value="1"/>
</dbReference>
<dbReference type="Proteomes" id="UP000886752">
    <property type="component" value="Unassembled WGS sequence"/>
</dbReference>
<proteinExistence type="inferred from homology"/>
<dbReference type="InterPro" id="IPR041715">
    <property type="entry name" value="HisRS-like_core"/>
</dbReference>
<dbReference type="HAMAP" id="MF_00127">
    <property type="entry name" value="His_tRNA_synth"/>
    <property type="match status" value="1"/>
</dbReference>
<dbReference type="InterPro" id="IPR004516">
    <property type="entry name" value="HisRS/HisZ"/>
</dbReference>
<feature type="domain" description="Aminoacyl-transfer RNA synthetases class-II family profile" evidence="11">
    <location>
        <begin position="23"/>
        <end position="314"/>
    </location>
</feature>
<dbReference type="EMBL" id="DXHV01000015">
    <property type="protein sequence ID" value="HIV99814.1"/>
    <property type="molecule type" value="Genomic_DNA"/>
</dbReference>
<evidence type="ECO:0000256" key="8">
    <source>
        <dbReference type="ARBA" id="ARBA00047639"/>
    </source>
</evidence>
<comment type="subunit">
    <text evidence="2 9">Homodimer.</text>
</comment>
<feature type="binding site" evidence="10">
    <location>
        <position position="130"/>
    </location>
    <ligand>
        <name>L-histidine</name>
        <dbReference type="ChEBI" id="CHEBI:57595"/>
    </ligand>
</feature>
<reference evidence="12" key="1">
    <citation type="journal article" date="2021" name="PeerJ">
        <title>Extensive microbial diversity within the chicken gut microbiome revealed by metagenomics and culture.</title>
        <authorList>
            <person name="Gilroy R."/>
            <person name="Ravi A."/>
            <person name="Getino M."/>
            <person name="Pursley I."/>
            <person name="Horton D.L."/>
            <person name="Alikhan N.F."/>
            <person name="Baker D."/>
            <person name="Gharbi K."/>
            <person name="Hall N."/>
            <person name="Watson M."/>
            <person name="Adriaenssens E.M."/>
            <person name="Foster-Nyarko E."/>
            <person name="Jarju S."/>
            <person name="Secka A."/>
            <person name="Antonio M."/>
            <person name="Oren A."/>
            <person name="Chaudhuri R.R."/>
            <person name="La Ragione R."/>
            <person name="Hildebrand F."/>
            <person name="Pallen M.J."/>
        </authorList>
    </citation>
    <scope>NUCLEOTIDE SEQUENCE</scope>
    <source>
        <strain evidence="12">ChiHecec2B26-446</strain>
    </source>
</reference>
<dbReference type="AlphaFoldDB" id="A0A9D1PUH1"/>
<protein>
    <recommendedName>
        <fullName evidence="9">Histidine--tRNA ligase</fullName>
        <ecNumber evidence="9">6.1.1.21</ecNumber>
    </recommendedName>
    <alternativeName>
        <fullName evidence="9">Histidyl-tRNA synthetase</fullName>
        <shortName evidence="9">HisRS</shortName>
    </alternativeName>
</protein>
<evidence type="ECO:0000256" key="10">
    <source>
        <dbReference type="PIRSR" id="PIRSR001549-1"/>
    </source>
</evidence>
<dbReference type="Gene3D" id="3.30.930.10">
    <property type="entry name" value="Bira Bifunctional Protein, Domain 2"/>
    <property type="match status" value="1"/>
</dbReference>
<dbReference type="GO" id="GO:0005737">
    <property type="term" value="C:cytoplasm"/>
    <property type="evidence" value="ECO:0007669"/>
    <property type="project" value="UniProtKB-SubCell"/>
</dbReference>
<gene>
    <name evidence="9 12" type="primary">hisS</name>
    <name evidence="12" type="ORF">H9894_01285</name>
</gene>
<keyword evidence="4 9" id="KW-0547">Nucleotide-binding</keyword>
<dbReference type="PROSITE" id="PS50862">
    <property type="entry name" value="AA_TRNA_LIGASE_II"/>
    <property type="match status" value="1"/>
</dbReference>
<accession>A0A9D1PUH1</accession>
<evidence type="ECO:0000259" key="11">
    <source>
        <dbReference type="PROSITE" id="PS50862"/>
    </source>
</evidence>
<dbReference type="InterPro" id="IPR036621">
    <property type="entry name" value="Anticodon-bd_dom_sf"/>
</dbReference>
<evidence type="ECO:0000256" key="3">
    <source>
        <dbReference type="ARBA" id="ARBA00022598"/>
    </source>
</evidence>
<dbReference type="CDD" id="cd00859">
    <property type="entry name" value="HisRS_anticodon"/>
    <property type="match status" value="1"/>
</dbReference>
<name>A0A9D1PUH1_9BACT</name>
<dbReference type="Pfam" id="PF03129">
    <property type="entry name" value="HGTP_anticodon"/>
    <property type="match status" value="1"/>
</dbReference>
<comment type="similarity">
    <text evidence="1 9">Belongs to the class-II aminoacyl-tRNA synthetase family.</text>
</comment>
<dbReference type="GO" id="GO:0005524">
    <property type="term" value="F:ATP binding"/>
    <property type="evidence" value="ECO:0007669"/>
    <property type="project" value="UniProtKB-UniRule"/>
</dbReference>
<dbReference type="InterPro" id="IPR004154">
    <property type="entry name" value="Anticodon-bd"/>
</dbReference>
<reference evidence="12" key="2">
    <citation type="submission" date="2021-04" db="EMBL/GenBank/DDBJ databases">
        <authorList>
            <person name="Gilroy R."/>
        </authorList>
    </citation>
    <scope>NUCLEOTIDE SEQUENCE</scope>
    <source>
        <strain evidence="12">ChiHecec2B26-446</strain>
    </source>
</reference>
<dbReference type="Gene3D" id="3.40.50.800">
    <property type="entry name" value="Anticodon-binding domain"/>
    <property type="match status" value="1"/>
</dbReference>
<dbReference type="CDD" id="cd00773">
    <property type="entry name" value="HisRS-like_core"/>
    <property type="match status" value="1"/>
</dbReference>
<dbReference type="InterPro" id="IPR045864">
    <property type="entry name" value="aa-tRNA-synth_II/BPL/LPL"/>
</dbReference>
<dbReference type="GO" id="GO:0006427">
    <property type="term" value="P:histidyl-tRNA aminoacylation"/>
    <property type="evidence" value="ECO:0007669"/>
    <property type="project" value="UniProtKB-UniRule"/>
</dbReference>
<dbReference type="InterPro" id="IPR033656">
    <property type="entry name" value="HisRS_anticodon"/>
</dbReference>
<evidence type="ECO:0000313" key="13">
    <source>
        <dbReference type="Proteomes" id="UP000886752"/>
    </source>
</evidence>
<feature type="binding site" evidence="10">
    <location>
        <begin position="261"/>
        <end position="262"/>
    </location>
    <ligand>
        <name>L-histidine</name>
        <dbReference type="ChEBI" id="CHEBI:57595"/>
    </ligand>
</feature>
<feature type="binding site" evidence="10">
    <location>
        <position position="112"/>
    </location>
    <ligand>
        <name>L-histidine</name>
        <dbReference type="ChEBI" id="CHEBI:57595"/>
    </ligand>
</feature>
<evidence type="ECO:0000256" key="1">
    <source>
        <dbReference type="ARBA" id="ARBA00008226"/>
    </source>
</evidence>
<dbReference type="PANTHER" id="PTHR43707:SF1">
    <property type="entry name" value="HISTIDINE--TRNA LIGASE, MITOCHONDRIAL-RELATED"/>
    <property type="match status" value="1"/>
</dbReference>
<comment type="subcellular location">
    <subcellularLocation>
        <location evidence="9">Cytoplasm</location>
    </subcellularLocation>
</comment>
<keyword evidence="3 9" id="KW-0436">Ligase</keyword>
<keyword evidence="6 9" id="KW-0648">Protein biosynthesis</keyword>
<keyword evidence="5 9" id="KW-0067">ATP-binding</keyword>
<evidence type="ECO:0000256" key="9">
    <source>
        <dbReference type="HAMAP-Rule" id="MF_00127"/>
    </source>
</evidence>
<keyword evidence="7 9" id="KW-0030">Aminoacyl-tRNA synthetase</keyword>
<evidence type="ECO:0000256" key="6">
    <source>
        <dbReference type="ARBA" id="ARBA00022917"/>
    </source>
</evidence>
<feature type="binding site" evidence="10">
    <location>
        <position position="257"/>
    </location>
    <ligand>
        <name>L-histidine</name>
        <dbReference type="ChEBI" id="CHEBI:57595"/>
    </ligand>
</feature>
<evidence type="ECO:0000256" key="4">
    <source>
        <dbReference type="ARBA" id="ARBA00022741"/>
    </source>
</evidence>
<evidence type="ECO:0000256" key="5">
    <source>
        <dbReference type="ARBA" id="ARBA00022840"/>
    </source>
</evidence>
<dbReference type="EC" id="6.1.1.21" evidence="9"/>
<dbReference type="InterPro" id="IPR015807">
    <property type="entry name" value="His-tRNA-ligase"/>
</dbReference>
<keyword evidence="9" id="KW-0963">Cytoplasm</keyword>
<organism evidence="12 13">
    <name type="scientific">Candidatus Desulfovibrio intestinipullorum</name>
    <dbReference type="NCBI Taxonomy" id="2838536"/>
    <lineage>
        <taxon>Bacteria</taxon>
        <taxon>Pseudomonadati</taxon>
        <taxon>Thermodesulfobacteriota</taxon>
        <taxon>Desulfovibrionia</taxon>
        <taxon>Desulfovibrionales</taxon>
        <taxon>Desulfovibrionaceae</taxon>
        <taxon>Desulfovibrio</taxon>
    </lineage>
</organism>
<comment type="caution">
    <text evidence="12">The sequence shown here is derived from an EMBL/GenBank/DDBJ whole genome shotgun (WGS) entry which is preliminary data.</text>
</comment>
<dbReference type="InterPro" id="IPR006195">
    <property type="entry name" value="aa-tRNA-synth_II"/>
</dbReference>
<evidence type="ECO:0000313" key="12">
    <source>
        <dbReference type="EMBL" id="HIV99814.1"/>
    </source>
</evidence>
<dbReference type="SUPFAM" id="SSF52954">
    <property type="entry name" value="Class II aaRS ABD-related"/>
    <property type="match status" value="1"/>
</dbReference>
<evidence type="ECO:0000256" key="2">
    <source>
        <dbReference type="ARBA" id="ARBA00011738"/>
    </source>
</evidence>